<evidence type="ECO:0000259" key="1">
    <source>
        <dbReference type="Pfam" id="PF00462"/>
    </source>
</evidence>
<accession>A0AAV8TDP0</accession>
<dbReference type="InterPro" id="IPR036249">
    <property type="entry name" value="Thioredoxin-like_sf"/>
</dbReference>
<keyword evidence="3" id="KW-1185">Reference proteome</keyword>
<gene>
    <name evidence="2" type="ORF">K2173_010268</name>
</gene>
<proteinExistence type="predicted"/>
<feature type="domain" description="Glutaredoxin" evidence="1">
    <location>
        <begin position="221"/>
        <end position="287"/>
    </location>
</feature>
<dbReference type="PANTHER" id="PTHR45669">
    <property type="entry name" value="GLUTAREDOXIN DOMAIN-CONTAINING CYSTEINE-RICH PROTEIN CG12206-RELATED"/>
    <property type="match status" value="1"/>
</dbReference>
<dbReference type="Pfam" id="PF23733">
    <property type="entry name" value="GRXCR1-2_C"/>
    <property type="match status" value="1"/>
</dbReference>
<dbReference type="PANTHER" id="PTHR45669:SF7">
    <property type="entry name" value="F1N19.7"/>
    <property type="match status" value="1"/>
</dbReference>
<dbReference type="InterPro" id="IPR002109">
    <property type="entry name" value="Glutaredoxin"/>
</dbReference>
<dbReference type="Gene3D" id="3.40.30.10">
    <property type="entry name" value="Glutaredoxin"/>
    <property type="match status" value="1"/>
</dbReference>
<dbReference type="EMBL" id="JAIWQS010000005">
    <property type="protein sequence ID" value="KAJ8764803.1"/>
    <property type="molecule type" value="Genomic_DNA"/>
</dbReference>
<dbReference type="Proteomes" id="UP001159364">
    <property type="component" value="Linkage Group LG05"/>
</dbReference>
<dbReference type="SUPFAM" id="SSF52833">
    <property type="entry name" value="Thioredoxin-like"/>
    <property type="match status" value="1"/>
</dbReference>
<sequence>MGCSSSKRIEATVDVYRPPPSSFAVFDINSIQEPWLAVANAAQEQQEKKTNVPAPILEKLSTFETDTPHSWDEVSKALEDLKPTLTSNNNLPASASGKTNNTLNSQTKVSINIEKMQAPSKSFSFHTVEELDAKLSVSKQPEKELRKTESTRLQLKKTDVRNSETRVPPESGSVIKPVKENIFILRDRLEREKEGKTAIITKRDPLSEYPEKCPPGGANSVVVYTTSLRGVRRTHEDCNRVRAILEGQGVVYEERDVSLHGEYLNELKEIVGEGAFVPRVFVKGRYVGGMEEVNELNESGRLRKILYWARVEMGVGSWQACEGCGGARFIPCLDCGGSCKVVVDGGVKERCAKCNENGLVRCPACL</sequence>
<dbReference type="Pfam" id="PF00462">
    <property type="entry name" value="Glutaredoxin"/>
    <property type="match status" value="1"/>
</dbReference>
<evidence type="ECO:0000313" key="3">
    <source>
        <dbReference type="Proteomes" id="UP001159364"/>
    </source>
</evidence>
<dbReference type="AlphaFoldDB" id="A0AAV8TDP0"/>
<evidence type="ECO:0000313" key="2">
    <source>
        <dbReference type="EMBL" id="KAJ8764803.1"/>
    </source>
</evidence>
<reference evidence="2 3" key="1">
    <citation type="submission" date="2021-09" db="EMBL/GenBank/DDBJ databases">
        <title>Genomic insights and catalytic innovation underlie evolution of tropane alkaloids biosynthesis.</title>
        <authorList>
            <person name="Wang Y.-J."/>
            <person name="Tian T."/>
            <person name="Huang J.-P."/>
            <person name="Huang S.-X."/>
        </authorList>
    </citation>
    <scope>NUCLEOTIDE SEQUENCE [LARGE SCALE GENOMIC DNA]</scope>
    <source>
        <strain evidence="2">KIB-2018</strain>
        <tissue evidence="2">Leaf</tissue>
    </source>
</reference>
<dbReference type="CDD" id="cd03031">
    <property type="entry name" value="GRX_GRX_like"/>
    <property type="match status" value="1"/>
</dbReference>
<organism evidence="2 3">
    <name type="scientific">Erythroxylum novogranatense</name>
    <dbReference type="NCBI Taxonomy" id="1862640"/>
    <lineage>
        <taxon>Eukaryota</taxon>
        <taxon>Viridiplantae</taxon>
        <taxon>Streptophyta</taxon>
        <taxon>Embryophyta</taxon>
        <taxon>Tracheophyta</taxon>
        <taxon>Spermatophyta</taxon>
        <taxon>Magnoliopsida</taxon>
        <taxon>eudicotyledons</taxon>
        <taxon>Gunneridae</taxon>
        <taxon>Pentapetalae</taxon>
        <taxon>rosids</taxon>
        <taxon>fabids</taxon>
        <taxon>Malpighiales</taxon>
        <taxon>Erythroxylaceae</taxon>
        <taxon>Erythroxylum</taxon>
    </lineage>
</organism>
<comment type="caution">
    <text evidence="2">The sequence shown here is derived from an EMBL/GenBank/DDBJ whole genome shotgun (WGS) entry which is preliminary data.</text>
</comment>
<protein>
    <recommendedName>
        <fullName evidence="1">Glutaredoxin domain-containing protein</fullName>
    </recommendedName>
</protein>
<dbReference type="PROSITE" id="PS51354">
    <property type="entry name" value="GLUTAREDOXIN_2"/>
    <property type="match status" value="1"/>
</dbReference>
<name>A0AAV8TDP0_9ROSI</name>